<dbReference type="Pfam" id="PF25994">
    <property type="entry name" value="HH_AprE"/>
    <property type="match status" value="1"/>
</dbReference>
<dbReference type="Gene3D" id="2.40.50.100">
    <property type="match status" value="1"/>
</dbReference>
<dbReference type="NCBIfam" id="TIGR01843">
    <property type="entry name" value="type_I_hlyD"/>
    <property type="match status" value="1"/>
</dbReference>
<dbReference type="InterPro" id="IPR050739">
    <property type="entry name" value="MFP"/>
</dbReference>
<dbReference type="Proteomes" id="UP000198418">
    <property type="component" value="Unassembled WGS sequence"/>
</dbReference>
<evidence type="ECO:0000256" key="4">
    <source>
        <dbReference type="ARBA" id="ARBA00022475"/>
    </source>
</evidence>
<dbReference type="PANTHER" id="PTHR30386">
    <property type="entry name" value="MEMBRANE FUSION SUBUNIT OF EMRAB-TOLC MULTIDRUG EFFLUX PUMP"/>
    <property type="match status" value="1"/>
</dbReference>
<dbReference type="RefSeq" id="WP_088521822.1">
    <property type="nucleotide sequence ID" value="NZ_FYDG01000011.1"/>
</dbReference>
<keyword evidence="5 9" id="KW-0997">Cell inner membrane</keyword>
<gene>
    <name evidence="13" type="ORF">SAMN06265338_11155</name>
</gene>
<keyword evidence="4 9" id="KW-1003">Cell membrane</keyword>
<comment type="subcellular location">
    <subcellularLocation>
        <location evidence="1 9">Cell inner membrane</location>
        <topology evidence="1 9">Single-pass membrane protein</topology>
    </subcellularLocation>
</comment>
<dbReference type="GO" id="GO:0005886">
    <property type="term" value="C:plasma membrane"/>
    <property type="evidence" value="ECO:0007669"/>
    <property type="project" value="UniProtKB-SubCell"/>
</dbReference>
<organism evidence="13 14">
    <name type="scientific">Rhodoblastus acidophilus</name>
    <name type="common">Rhodopseudomonas acidophila</name>
    <dbReference type="NCBI Taxonomy" id="1074"/>
    <lineage>
        <taxon>Bacteria</taxon>
        <taxon>Pseudomonadati</taxon>
        <taxon>Pseudomonadota</taxon>
        <taxon>Alphaproteobacteria</taxon>
        <taxon>Hyphomicrobiales</taxon>
        <taxon>Rhodoblastaceae</taxon>
        <taxon>Rhodoblastus</taxon>
    </lineage>
</organism>
<dbReference type="Gene3D" id="2.40.30.170">
    <property type="match status" value="1"/>
</dbReference>
<sequence length="492" mass="52665">MTARALLNKLRAGLEPAPSLPSLTRYDTHAADMEFHPADIEILDTPPSPVRMAMIVTICALATAALAWSYFGKIDIVAVAQGKFKPVGDTKIIQPLEGGKVAALHVENGQHVKAGDILVELDPGDARADETDAAGTLAAWRAEALRRRAAIDAAPKTSEPAAIVWPADIPPANRAREEKVLDSDLAQLASALASLDAQIAQKETERDQLAATIASQQALIATLRQRVDMRAALVPSGAGSKASVIDATERMQSETTALNGQIAQRAQTIAAIKVLTEDRRKTISSFVAENTQKLADAQRQTDDFEQKHIKTRLKSGRLALTSPIDGVVMGLSVTTIGQVLGSGEDVAKIVPEGARLKIEAYLANKDIGFVKKGQAAVVKVDAFPFTRYGSLAATVERIAFDAIPEPDAQNAEADATKSNRNARTFAGAQRVQNLVFPVTLTPESDHLAIEGERIPMSPGMTVEIEIATGKRRILEYVFSPLVETASKALKER</sequence>
<dbReference type="AlphaFoldDB" id="A0A212S331"/>
<proteinExistence type="inferred from homology"/>
<feature type="domain" description="AprE-like beta-barrel" evidence="12">
    <location>
        <begin position="357"/>
        <end position="409"/>
    </location>
</feature>
<evidence type="ECO:0000256" key="2">
    <source>
        <dbReference type="ARBA" id="ARBA00009477"/>
    </source>
</evidence>
<evidence type="ECO:0000256" key="1">
    <source>
        <dbReference type="ARBA" id="ARBA00004377"/>
    </source>
</evidence>
<dbReference type="InterPro" id="IPR058781">
    <property type="entry name" value="HH_AprE-like"/>
</dbReference>
<feature type="coiled-coil region" evidence="10">
    <location>
        <begin position="185"/>
        <end position="212"/>
    </location>
</feature>
<dbReference type="OrthoDB" id="9810980at2"/>
<evidence type="ECO:0000259" key="11">
    <source>
        <dbReference type="Pfam" id="PF25994"/>
    </source>
</evidence>
<dbReference type="InterPro" id="IPR058982">
    <property type="entry name" value="Beta-barrel_AprE"/>
</dbReference>
<dbReference type="EMBL" id="FYDG01000011">
    <property type="protein sequence ID" value="SNB79545.1"/>
    <property type="molecule type" value="Genomic_DNA"/>
</dbReference>
<keyword evidence="8" id="KW-0472">Membrane</keyword>
<reference evidence="14" key="1">
    <citation type="submission" date="2017-06" db="EMBL/GenBank/DDBJ databases">
        <authorList>
            <person name="Varghese N."/>
            <person name="Submissions S."/>
        </authorList>
    </citation>
    <scope>NUCLEOTIDE SEQUENCE [LARGE SCALE GENOMIC DNA]</scope>
    <source>
        <strain evidence="14">DSM 137</strain>
    </source>
</reference>
<name>A0A212S331_RHOAC</name>
<dbReference type="InterPro" id="IPR010129">
    <property type="entry name" value="T1SS_HlyD"/>
</dbReference>
<accession>A0A212S331</accession>
<dbReference type="GO" id="GO:0015031">
    <property type="term" value="P:protein transport"/>
    <property type="evidence" value="ECO:0007669"/>
    <property type="project" value="InterPro"/>
</dbReference>
<evidence type="ECO:0000313" key="14">
    <source>
        <dbReference type="Proteomes" id="UP000198418"/>
    </source>
</evidence>
<feature type="domain" description="AprE-like long alpha-helical hairpin" evidence="11">
    <location>
        <begin position="126"/>
        <end position="311"/>
    </location>
</feature>
<keyword evidence="7" id="KW-1133">Transmembrane helix</keyword>
<evidence type="ECO:0000256" key="5">
    <source>
        <dbReference type="ARBA" id="ARBA00022519"/>
    </source>
</evidence>
<evidence type="ECO:0000256" key="8">
    <source>
        <dbReference type="ARBA" id="ARBA00023136"/>
    </source>
</evidence>
<keyword evidence="10" id="KW-0175">Coiled coil</keyword>
<evidence type="ECO:0000256" key="10">
    <source>
        <dbReference type="SAM" id="Coils"/>
    </source>
</evidence>
<evidence type="ECO:0000313" key="13">
    <source>
        <dbReference type="EMBL" id="SNB79545.1"/>
    </source>
</evidence>
<evidence type="ECO:0000256" key="9">
    <source>
        <dbReference type="RuleBase" id="RU365093"/>
    </source>
</evidence>
<protein>
    <recommendedName>
        <fullName evidence="9">Membrane fusion protein (MFP) family protein</fullName>
    </recommendedName>
</protein>
<dbReference type="PRINTS" id="PR01490">
    <property type="entry name" value="RTXTOXIND"/>
</dbReference>
<dbReference type="PANTHER" id="PTHR30386:SF27">
    <property type="entry name" value="MEMBRANE FUSION PROTEIN (MFP) FAMILY PROTEIN"/>
    <property type="match status" value="1"/>
</dbReference>
<keyword evidence="3 9" id="KW-0813">Transport</keyword>
<keyword evidence="6" id="KW-0812">Transmembrane</keyword>
<dbReference type="Pfam" id="PF26002">
    <property type="entry name" value="Beta-barrel_AprE"/>
    <property type="match status" value="1"/>
</dbReference>
<evidence type="ECO:0000256" key="3">
    <source>
        <dbReference type="ARBA" id="ARBA00022448"/>
    </source>
</evidence>
<comment type="similarity">
    <text evidence="2 9">Belongs to the membrane fusion protein (MFP) (TC 8.A.1) family.</text>
</comment>
<evidence type="ECO:0000256" key="7">
    <source>
        <dbReference type="ARBA" id="ARBA00022989"/>
    </source>
</evidence>
<evidence type="ECO:0000256" key="6">
    <source>
        <dbReference type="ARBA" id="ARBA00022692"/>
    </source>
</evidence>
<keyword evidence="14" id="KW-1185">Reference proteome</keyword>
<evidence type="ECO:0000259" key="12">
    <source>
        <dbReference type="Pfam" id="PF26002"/>
    </source>
</evidence>